<dbReference type="GO" id="GO:0016787">
    <property type="term" value="F:hydrolase activity"/>
    <property type="evidence" value="ECO:0007669"/>
    <property type="project" value="UniProtKB-KW"/>
</dbReference>
<keyword evidence="7 12" id="KW-0547">Nucleotide-binding</keyword>
<dbReference type="UniPathway" id="UPA00253">
    <property type="reaction ID" value="UER00332"/>
</dbReference>
<dbReference type="InterPro" id="IPR014729">
    <property type="entry name" value="Rossmann-like_a/b/a_fold"/>
</dbReference>
<dbReference type="EC" id="2.7.7.18" evidence="12"/>
<dbReference type="NCBIfam" id="NF005519">
    <property type="entry name" value="PRK07152.1"/>
    <property type="match status" value="1"/>
</dbReference>
<evidence type="ECO:0000259" key="13">
    <source>
        <dbReference type="Pfam" id="PF01467"/>
    </source>
</evidence>
<dbReference type="PANTHER" id="PTHR39321">
    <property type="entry name" value="NICOTINATE-NUCLEOTIDE ADENYLYLTRANSFERASE-RELATED"/>
    <property type="match status" value="1"/>
</dbReference>
<dbReference type="NCBIfam" id="TIGR00488">
    <property type="entry name" value="bis(5'-nucleosyl)-tetraphosphatase (symmetrical) YqeK"/>
    <property type="match status" value="1"/>
</dbReference>
<accession>A0A501X967</accession>
<reference evidence="15 16" key="1">
    <citation type="submission" date="2019-06" db="EMBL/GenBank/DDBJ databases">
        <title>Mycoplasma falconis type strain whole genome sequence.</title>
        <authorList>
            <person name="Spergser J."/>
        </authorList>
    </citation>
    <scope>NUCLEOTIDE SEQUENCE [LARGE SCALE GENOMIC DNA]</scope>
    <source>
        <strain evidence="15 16">ATCC 51372</strain>
    </source>
</reference>
<feature type="domain" description="Cytidyltransferase-like" evidence="13">
    <location>
        <begin position="5"/>
        <end position="163"/>
    </location>
</feature>
<evidence type="ECO:0000256" key="1">
    <source>
        <dbReference type="ARBA" id="ARBA00002324"/>
    </source>
</evidence>
<dbReference type="RefSeq" id="WP_140781466.1">
    <property type="nucleotide sequence ID" value="NZ_VFSS01000009.1"/>
</dbReference>
<dbReference type="SUPFAM" id="SSF52374">
    <property type="entry name" value="Nucleotidylyl transferase"/>
    <property type="match status" value="1"/>
</dbReference>
<dbReference type="Proteomes" id="UP000319776">
    <property type="component" value="Unassembled WGS sequence"/>
</dbReference>
<keyword evidence="9 12" id="KW-0067">ATP-binding</keyword>
<name>A0A501X967_9BACT</name>
<dbReference type="InterPro" id="IPR006674">
    <property type="entry name" value="HD_domain"/>
</dbReference>
<dbReference type="CDD" id="cd02165">
    <property type="entry name" value="NMNAT"/>
    <property type="match status" value="1"/>
</dbReference>
<dbReference type="Gene3D" id="3.40.50.620">
    <property type="entry name" value="HUPs"/>
    <property type="match status" value="1"/>
</dbReference>
<evidence type="ECO:0000256" key="12">
    <source>
        <dbReference type="HAMAP-Rule" id="MF_00244"/>
    </source>
</evidence>
<evidence type="ECO:0000256" key="9">
    <source>
        <dbReference type="ARBA" id="ARBA00022840"/>
    </source>
</evidence>
<comment type="catalytic activity">
    <reaction evidence="11 12">
        <text>nicotinate beta-D-ribonucleotide + ATP + H(+) = deamido-NAD(+) + diphosphate</text>
        <dbReference type="Rhea" id="RHEA:22860"/>
        <dbReference type="ChEBI" id="CHEBI:15378"/>
        <dbReference type="ChEBI" id="CHEBI:30616"/>
        <dbReference type="ChEBI" id="CHEBI:33019"/>
        <dbReference type="ChEBI" id="CHEBI:57502"/>
        <dbReference type="ChEBI" id="CHEBI:58437"/>
        <dbReference type="EC" id="2.7.7.18"/>
    </reaction>
</comment>
<dbReference type="GO" id="GO:0046872">
    <property type="term" value="F:metal ion binding"/>
    <property type="evidence" value="ECO:0007669"/>
    <property type="project" value="UniProtKB-KW"/>
</dbReference>
<sequence>MKIAIFGGSFNPIHKGHIKVALDAVNELNLDKLYFVPANANPFKKDMKYVENKHRIQMIRDVIQSYDKLDISEFETNRGGVSYTIDTVKYFKHKFPNDEIYLLIGLDNVNKLNKWKNIEEISKLVQITIFNRKANFSKINIKKFSCIRLHNPNYDYSSTKYRKGDLSQVEKVTQEYIGENFLYFEEIARNNLSIERFKHLKFTAEFAALLAKNNNYSIKDAYQAGYMHDITKEWDQEKAYKFLSRYGFNKENLPAYKLHQTTAYYWLKNNYLYPKQEVLEAIKIHTSMSLDMNELDKILFIADKICEGRKWTGVQKLRSLALENLDEGLKAVVKSCVFDLNERKGVTFTPDQLEIYKKWLN</sequence>
<evidence type="ECO:0000256" key="3">
    <source>
        <dbReference type="ARBA" id="ARBA00022642"/>
    </source>
</evidence>
<evidence type="ECO:0000256" key="2">
    <source>
        <dbReference type="ARBA" id="ARBA00005019"/>
    </source>
</evidence>
<keyword evidence="3 12" id="KW-0662">Pyridine nucleotide biosynthesis</keyword>
<dbReference type="AlphaFoldDB" id="A0A501X967"/>
<dbReference type="InterPro" id="IPR005249">
    <property type="entry name" value="YqeK"/>
</dbReference>
<proteinExistence type="inferred from homology"/>
<evidence type="ECO:0000256" key="11">
    <source>
        <dbReference type="ARBA" id="ARBA00048721"/>
    </source>
</evidence>
<evidence type="ECO:0000256" key="10">
    <source>
        <dbReference type="ARBA" id="ARBA00023027"/>
    </source>
</evidence>
<keyword evidence="4 12" id="KW-0808">Transferase</keyword>
<dbReference type="NCBIfam" id="TIGR00482">
    <property type="entry name" value="nicotinate (nicotinamide) nucleotide adenylyltransferase"/>
    <property type="match status" value="1"/>
</dbReference>
<evidence type="ECO:0000259" key="14">
    <source>
        <dbReference type="Pfam" id="PF01966"/>
    </source>
</evidence>
<comment type="pathway">
    <text evidence="2 12">Cofactor biosynthesis; NAD(+) biosynthesis; deamido-NAD(+) from nicotinate D-ribonucleotide: step 1/1.</text>
</comment>
<dbReference type="EMBL" id="VFSS01000009">
    <property type="protein sequence ID" value="TPE57070.1"/>
    <property type="molecule type" value="Genomic_DNA"/>
</dbReference>
<dbReference type="PANTHER" id="PTHR39321:SF3">
    <property type="entry name" value="PHOSPHOPANTETHEINE ADENYLYLTRANSFERASE"/>
    <property type="match status" value="1"/>
</dbReference>
<gene>
    <name evidence="12" type="primary">nadD</name>
    <name evidence="15" type="ORF">FJO69_02440</name>
</gene>
<evidence type="ECO:0000313" key="15">
    <source>
        <dbReference type="EMBL" id="TPE57070.1"/>
    </source>
</evidence>
<keyword evidence="10 12" id="KW-0520">NAD</keyword>
<comment type="caution">
    <text evidence="15">The sequence shown here is derived from an EMBL/GenBank/DDBJ whole genome shotgun (WGS) entry which is preliminary data.</text>
</comment>
<evidence type="ECO:0000256" key="6">
    <source>
        <dbReference type="ARBA" id="ARBA00022723"/>
    </source>
</evidence>
<evidence type="ECO:0000256" key="7">
    <source>
        <dbReference type="ARBA" id="ARBA00022741"/>
    </source>
</evidence>
<dbReference type="InterPro" id="IPR005248">
    <property type="entry name" value="NadD/NMNAT"/>
</dbReference>
<keyword evidence="16" id="KW-1185">Reference proteome</keyword>
<evidence type="ECO:0000256" key="8">
    <source>
        <dbReference type="ARBA" id="ARBA00022801"/>
    </source>
</evidence>
<keyword evidence="8" id="KW-0378">Hydrolase</keyword>
<comment type="similarity">
    <text evidence="12">Belongs to the NadD family.</text>
</comment>
<dbReference type="Pfam" id="PF01467">
    <property type="entry name" value="CTP_transf_like"/>
    <property type="match status" value="1"/>
</dbReference>
<organism evidence="15 16">
    <name type="scientific">[Mycoplasma] falconis</name>
    <dbReference type="NCBI Taxonomy" id="92403"/>
    <lineage>
        <taxon>Bacteria</taxon>
        <taxon>Bacillati</taxon>
        <taxon>Mycoplasmatota</taxon>
        <taxon>Mycoplasmoidales</taxon>
        <taxon>Metamycoplasmataceae</taxon>
        <taxon>Metamycoplasma</taxon>
    </lineage>
</organism>
<dbReference type="Pfam" id="PF01966">
    <property type="entry name" value="HD"/>
    <property type="match status" value="1"/>
</dbReference>
<dbReference type="GO" id="GO:0005524">
    <property type="term" value="F:ATP binding"/>
    <property type="evidence" value="ECO:0007669"/>
    <property type="project" value="UniProtKB-KW"/>
</dbReference>
<comment type="function">
    <text evidence="1 12">Catalyzes the reversible adenylation of nicotinate mononucleotide (NaMN) to nicotinic acid adenine dinucleotide (NaAD).</text>
</comment>
<dbReference type="GO" id="GO:0004515">
    <property type="term" value="F:nicotinate-nucleotide adenylyltransferase activity"/>
    <property type="evidence" value="ECO:0007669"/>
    <property type="project" value="UniProtKB-UniRule"/>
</dbReference>
<dbReference type="InterPro" id="IPR004821">
    <property type="entry name" value="Cyt_trans-like"/>
</dbReference>
<evidence type="ECO:0000256" key="5">
    <source>
        <dbReference type="ARBA" id="ARBA00022695"/>
    </source>
</evidence>
<keyword evidence="6" id="KW-0479">Metal-binding</keyword>
<protein>
    <recommendedName>
        <fullName evidence="12">Probable nicotinate-nucleotide adenylyltransferase</fullName>
        <ecNumber evidence="12">2.7.7.18</ecNumber>
    </recommendedName>
    <alternativeName>
        <fullName evidence="12">Deamido-NAD(+) diphosphorylase</fullName>
    </alternativeName>
    <alternativeName>
        <fullName evidence="12">Deamido-NAD(+) pyrophosphorylase</fullName>
    </alternativeName>
    <alternativeName>
        <fullName evidence="12">Nicotinate mononucleotide adenylyltransferase</fullName>
        <shortName evidence="12">NaMN adenylyltransferase</shortName>
    </alternativeName>
</protein>
<dbReference type="SUPFAM" id="SSF109604">
    <property type="entry name" value="HD-domain/PDEase-like"/>
    <property type="match status" value="1"/>
</dbReference>
<dbReference type="HAMAP" id="MF_00244">
    <property type="entry name" value="NaMN_adenylyltr"/>
    <property type="match status" value="1"/>
</dbReference>
<dbReference type="NCBIfam" id="TIGR00125">
    <property type="entry name" value="cyt_tran_rel"/>
    <property type="match status" value="1"/>
</dbReference>
<evidence type="ECO:0000313" key="16">
    <source>
        <dbReference type="Proteomes" id="UP000319776"/>
    </source>
</evidence>
<evidence type="ECO:0000256" key="4">
    <source>
        <dbReference type="ARBA" id="ARBA00022679"/>
    </source>
</evidence>
<keyword evidence="5 12" id="KW-0548">Nucleotidyltransferase</keyword>
<dbReference type="GO" id="GO:0009435">
    <property type="term" value="P:NAD+ biosynthetic process"/>
    <property type="evidence" value="ECO:0007669"/>
    <property type="project" value="UniProtKB-UniRule"/>
</dbReference>
<dbReference type="OrthoDB" id="5295945at2"/>
<dbReference type="Gene3D" id="1.10.3210.10">
    <property type="entry name" value="Hypothetical protein af1432"/>
    <property type="match status" value="1"/>
</dbReference>
<feature type="domain" description="HD" evidence="14">
    <location>
        <begin position="196"/>
        <end position="305"/>
    </location>
</feature>